<proteinExistence type="inferred from homology"/>
<comment type="caution">
    <text evidence="8">The sequence shown here is derived from an EMBL/GenBank/DDBJ whole genome shotgun (WGS) entry which is preliminary data.</text>
</comment>
<dbReference type="Pfam" id="PF13242">
    <property type="entry name" value="Hydrolase_like"/>
    <property type="match status" value="1"/>
</dbReference>
<reference evidence="8" key="1">
    <citation type="submission" date="2022-03" db="EMBL/GenBank/DDBJ databases">
        <authorList>
            <person name="Woo C.Y."/>
        </authorList>
    </citation>
    <scope>NUCLEOTIDE SEQUENCE</scope>
    <source>
        <strain evidence="8">CYS-01</strain>
    </source>
</reference>
<evidence type="ECO:0000256" key="7">
    <source>
        <dbReference type="ARBA" id="ARBA00031828"/>
    </source>
</evidence>
<keyword evidence="5 8" id="KW-0378">Hydrolase</keyword>
<dbReference type="InterPro" id="IPR006549">
    <property type="entry name" value="HAD-SF_hydro_IIIA"/>
</dbReference>
<dbReference type="RefSeq" id="WP_243362576.1">
    <property type="nucleotide sequence ID" value="NZ_JALGBH010000002.1"/>
</dbReference>
<dbReference type="CDD" id="cd07503">
    <property type="entry name" value="HAD_HisB-N"/>
    <property type="match status" value="1"/>
</dbReference>
<evidence type="ECO:0000256" key="6">
    <source>
        <dbReference type="ARBA" id="ARBA00023277"/>
    </source>
</evidence>
<comment type="similarity">
    <text evidence="2">Belongs to the GmhB family.</text>
</comment>
<dbReference type="GO" id="GO:0016787">
    <property type="term" value="F:hydrolase activity"/>
    <property type="evidence" value="ECO:0007669"/>
    <property type="project" value="UniProtKB-KW"/>
</dbReference>
<dbReference type="Gene3D" id="3.40.50.1000">
    <property type="entry name" value="HAD superfamily/HAD-like"/>
    <property type="match status" value="1"/>
</dbReference>
<dbReference type="NCBIfam" id="TIGR01656">
    <property type="entry name" value="Histidinol-ppas"/>
    <property type="match status" value="1"/>
</dbReference>
<evidence type="ECO:0000256" key="3">
    <source>
        <dbReference type="ARBA" id="ARBA00022490"/>
    </source>
</evidence>
<protein>
    <recommendedName>
        <fullName evidence="7">D,D-heptose 1,7-bisphosphate phosphatase</fullName>
    </recommendedName>
</protein>
<evidence type="ECO:0000256" key="5">
    <source>
        <dbReference type="ARBA" id="ARBA00022801"/>
    </source>
</evidence>
<dbReference type="InterPro" id="IPR036412">
    <property type="entry name" value="HAD-like_sf"/>
</dbReference>
<evidence type="ECO:0000313" key="8">
    <source>
        <dbReference type="EMBL" id="MCJ0743404.1"/>
    </source>
</evidence>
<dbReference type="PANTHER" id="PTHR42891:SF1">
    <property type="entry name" value="D-GLYCERO-BETA-D-MANNO-HEPTOSE-1,7-BISPHOSPHATE 7-PHOSPHATASE"/>
    <property type="match status" value="1"/>
</dbReference>
<comment type="subcellular location">
    <subcellularLocation>
        <location evidence="1">Cytoplasm</location>
    </subcellularLocation>
</comment>
<keyword evidence="3" id="KW-0963">Cytoplasm</keyword>
<dbReference type="SUPFAM" id="SSF56784">
    <property type="entry name" value="HAD-like"/>
    <property type="match status" value="1"/>
</dbReference>
<dbReference type="NCBIfam" id="TIGR01662">
    <property type="entry name" value="HAD-SF-IIIA"/>
    <property type="match status" value="1"/>
</dbReference>
<dbReference type="EMBL" id="JALGBH010000002">
    <property type="protein sequence ID" value="MCJ0743404.1"/>
    <property type="molecule type" value="Genomic_DNA"/>
</dbReference>
<evidence type="ECO:0000256" key="2">
    <source>
        <dbReference type="ARBA" id="ARBA00005628"/>
    </source>
</evidence>
<dbReference type="PANTHER" id="PTHR42891">
    <property type="entry name" value="D-GLYCERO-BETA-D-MANNO-HEPTOSE-1,7-BISPHOSPHATE 7-PHOSPHATASE"/>
    <property type="match status" value="1"/>
</dbReference>
<evidence type="ECO:0000256" key="1">
    <source>
        <dbReference type="ARBA" id="ARBA00004496"/>
    </source>
</evidence>
<dbReference type="InterPro" id="IPR004446">
    <property type="entry name" value="Heptose_bisP_phosphatase"/>
</dbReference>
<keyword evidence="9" id="KW-1185">Reference proteome</keyword>
<name>A0ABS9ZYN4_9SPHI</name>
<keyword evidence="6" id="KW-0119">Carbohydrate metabolism</keyword>
<evidence type="ECO:0000256" key="4">
    <source>
        <dbReference type="ARBA" id="ARBA00022723"/>
    </source>
</evidence>
<sequence>MEANKAIFLDKDGTLIPNIPYNVNPDLISLNKGVLEGLEILSKLGYLFIIISNQAGIAKGYFEEEDLIEVEQKIKQLFDQKGIHLSGFYYCPHLETGSVPRYAVTCNCRKPNPDLILAAAKEHHIDLTKSWMIGDILDDVEAGKAAGCRSILIDNGNENEWCVNGNLNRVPNWIAPNFLEASLYISHHYKLKEDEQGTFEYSQEI</sequence>
<evidence type="ECO:0000313" key="9">
    <source>
        <dbReference type="Proteomes" id="UP001165460"/>
    </source>
</evidence>
<accession>A0ABS9ZYN4</accession>
<dbReference type="InterPro" id="IPR006543">
    <property type="entry name" value="Histidinol-phos"/>
</dbReference>
<dbReference type="InterPro" id="IPR023214">
    <property type="entry name" value="HAD_sf"/>
</dbReference>
<gene>
    <name evidence="8" type="ORF">MMF97_11820</name>
</gene>
<dbReference type="Proteomes" id="UP001165460">
    <property type="component" value="Unassembled WGS sequence"/>
</dbReference>
<keyword evidence="4" id="KW-0479">Metal-binding</keyword>
<organism evidence="8 9">
    <name type="scientific">Pedobacter montanisoli</name>
    <dbReference type="NCBI Taxonomy" id="2923277"/>
    <lineage>
        <taxon>Bacteria</taxon>
        <taxon>Pseudomonadati</taxon>
        <taxon>Bacteroidota</taxon>
        <taxon>Sphingobacteriia</taxon>
        <taxon>Sphingobacteriales</taxon>
        <taxon>Sphingobacteriaceae</taxon>
        <taxon>Pedobacter</taxon>
    </lineage>
</organism>